<feature type="region of interest" description="Disordered" evidence="1">
    <location>
        <begin position="81"/>
        <end position="154"/>
    </location>
</feature>
<dbReference type="InterPro" id="IPR010994">
    <property type="entry name" value="RuvA_2-like"/>
</dbReference>
<dbReference type="Gene3D" id="1.10.150.280">
    <property type="entry name" value="AF1531-like domain"/>
    <property type="match status" value="1"/>
</dbReference>
<feature type="compositionally biased region" description="Low complexity" evidence="1">
    <location>
        <begin position="93"/>
        <end position="102"/>
    </location>
</feature>
<dbReference type="RefSeq" id="WP_166859824.1">
    <property type="nucleotide sequence ID" value="NZ_JAAQOM010000008.1"/>
</dbReference>
<dbReference type="PANTHER" id="PTHR21180:SF32">
    <property type="entry name" value="ENDONUCLEASE_EXONUCLEASE_PHOSPHATASE FAMILY DOMAIN-CONTAINING PROTEIN 1"/>
    <property type="match status" value="1"/>
</dbReference>
<organism evidence="3 4">
    <name type="scientific">Telluria antibiotica</name>
    <dbReference type="NCBI Taxonomy" id="2717319"/>
    <lineage>
        <taxon>Bacteria</taxon>
        <taxon>Pseudomonadati</taxon>
        <taxon>Pseudomonadota</taxon>
        <taxon>Betaproteobacteria</taxon>
        <taxon>Burkholderiales</taxon>
        <taxon>Oxalobacteraceae</taxon>
        <taxon>Telluria group</taxon>
        <taxon>Telluria</taxon>
    </lineage>
</organism>
<keyword evidence="4" id="KW-1185">Reference proteome</keyword>
<dbReference type="PANTHER" id="PTHR21180">
    <property type="entry name" value="ENDONUCLEASE/EXONUCLEASE/PHOSPHATASE FAMILY DOMAIN-CONTAINING PROTEIN 1"/>
    <property type="match status" value="1"/>
</dbReference>
<proteinExistence type="predicted"/>
<evidence type="ECO:0000313" key="4">
    <source>
        <dbReference type="Proteomes" id="UP000716322"/>
    </source>
</evidence>
<evidence type="ECO:0000256" key="2">
    <source>
        <dbReference type="SAM" id="SignalP"/>
    </source>
</evidence>
<feature type="chain" id="PRO_5045421430" evidence="2">
    <location>
        <begin position="22"/>
        <end position="154"/>
    </location>
</feature>
<dbReference type="InterPro" id="IPR051675">
    <property type="entry name" value="Endo/Exo/Phosphatase_dom_1"/>
</dbReference>
<gene>
    <name evidence="3" type="ORF">HAV22_14670</name>
</gene>
<evidence type="ECO:0000256" key="1">
    <source>
        <dbReference type="SAM" id="MobiDB-lite"/>
    </source>
</evidence>
<feature type="signal peptide" evidence="2">
    <location>
        <begin position="1"/>
        <end position="21"/>
    </location>
</feature>
<feature type="compositionally biased region" description="Basic and acidic residues" evidence="1">
    <location>
        <begin position="103"/>
        <end position="130"/>
    </location>
</feature>
<dbReference type="EMBL" id="JAAQOM010000008">
    <property type="protein sequence ID" value="NIA54878.1"/>
    <property type="molecule type" value="Genomic_DNA"/>
</dbReference>
<evidence type="ECO:0000313" key="3">
    <source>
        <dbReference type="EMBL" id="NIA54878.1"/>
    </source>
</evidence>
<accession>A0ABX0PC00</accession>
<name>A0ABX0PC00_9BURK</name>
<reference evidence="3 4" key="1">
    <citation type="submission" date="2020-03" db="EMBL/GenBank/DDBJ databases">
        <title>Genome sequence of strain Massilia sp. TW-1.</title>
        <authorList>
            <person name="Chaudhary D.K."/>
        </authorList>
    </citation>
    <scope>NUCLEOTIDE SEQUENCE [LARGE SCALE GENOMIC DNA]</scope>
    <source>
        <strain evidence="3 4">TW-1</strain>
    </source>
</reference>
<sequence length="154" mass="15979">MIKKLLLAVATLVASMGFAFAQVDVNKADAAALDSVKGVGPAMSKTIIDERTKAGPFKDWADFQKRVKGVADKRATQLSKAGLQVNGQSKEGAPMTATAPKAAKADMKAAKADMKAEKADMKAEKADMKAAKPAKMGTKPADTKAKPEAGKSAS</sequence>
<protein>
    <submittedName>
        <fullName evidence="3">Helix-hairpin-helix domain-containing protein</fullName>
    </submittedName>
</protein>
<dbReference type="SUPFAM" id="SSF47781">
    <property type="entry name" value="RuvA domain 2-like"/>
    <property type="match status" value="1"/>
</dbReference>
<dbReference type="Proteomes" id="UP000716322">
    <property type="component" value="Unassembled WGS sequence"/>
</dbReference>
<comment type="caution">
    <text evidence="3">The sequence shown here is derived from an EMBL/GenBank/DDBJ whole genome shotgun (WGS) entry which is preliminary data.</text>
</comment>
<dbReference type="Pfam" id="PF12836">
    <property type="entry name" value="HHH_3"/>
    <property type="match status" value="1"/>
</dbReference>
<feature type="compositionally biased region" description="Basic and acidic residues" evidence="1">
    <location>
        <begin position="141"/>
        <end position="154"/>
    </location>
</feature>
<keyword evidence="2" id="KW-0732">Signal</keyword>